<dbReference type="Proteomes" id="UP000219453">
    <property type="component" value="Unassembled WGS sequence"/>
</dbReference>
<sequence>MAGDRIADALRRVHSTELANTSIEVYEPTTTYSQGDGWTVSYPDLPNAAYDARIDSPSADSDRDRSGTTSEIDVIVRVRDDTGQQWTGWGEETEAPVRIRDAADQTMYEVQDDIDQHNGTIELEAVGV</sequence>
<dbReference type="EMBL" id="OBEJ01000009">
    <property type="protein sequence ID" value="SNZ18169.1"/>
    <property type="molecule type" value="Genomic_DNA"/>
</dbReference>
<dbReference type="AlphaFoldDB" id="A0A285P8U0"/>
<gene>
    <name evidence="2" type="ORF">SAMN06269185_3276</name>
</gene>
<reference evidence="2 3" key="1">
    <citation type="submission" date="2017-09" db="EMBL/GenBank/DDBJ databases">
        <authorList>
            <person name="Ehlers B."/>
            <person name="Leendertz F.H."/>
        </authorList>
    </citation>
    <scope>NUCLEOTIDE SEQUENCE [LARGE SCALE GENOMIC DNA]</scope>
    <source>
        <strain evidence="2 3">DSM 27208</strain>
    </source>
</reference>
<organism evidence="2 3">
    <name type="scientific">Natronoarchaeum philippinense</name>
    <dbReference type="NCBI Taxonomy" id="558529"/>
    <lineage>
        <taxon>Archaea</taxon>
        <taxon>Methanobacteriati</taxon>
        <taxon>Methanobacteriota</taxon>
        <taxon>Stenosarchaea group</taxon>
        <taxon>Halobacteria</taxon>
        <taxon>Halobacteriales</taxon>
        <taxon>Natronoarchaeaceae</taxon>
    </lineage>
</organism>
<proteinExistence type="predicted"/>
<evidence type="ECO:0000313" key="3">
    <source>
        <dbReference type="Proteomes" id="UP000219453"/>
    </source>
</evidence>
<accession>A0A285P8U0</accession>
<dbReference type="OrthoDB" id="275640at2157"/>
<dbReference type="RefSeq" id="WP_097010153.1">
    <property type="nucleotide sequence ID" value="NZ_OBEJ01000009.1"/>
</dbReference>
<feature type="region of interest" description="Disordered" evidence="1">
    <location>
        <begin position="51"/>
        <end position="70"/>
    </location>
</feature>
<keyword evidence="3" id="KW-1185">Reference proteome</keyword>
<evidence type="ECO:0000256" key="1">
    <source>
        <dbReference type="SAM" id="MobiDB-lite"/>
    </source>
</evidence>
<evidence type="ECO:0000313" key="2">
    <source>
        <dbReference type="EMBL" id="SNZ18169.1"/>
    </source>
</evidence>
<name>A0A285P8U0_NATPI</name>
<protein>
    <submittedName>
        <fullName evidence="2">Uncharacterized protein</fullName>
    </submittedName>
</protein>